<dbReference type="InterPro" id="IPR036047">
    <property type="entry name" value="F-box-like_dom_sf"/>
</dbReference>
<dbReference type="Proteomes" id="UP001153620">
    <property type="component" value="Chromosome 2"/>
</dbReference>
<dbReference type="OrthoDB" id="7777012at2759"/>
<organism evidence="2 3">
    <name type="scientific">Chironomus riparius</name>
    <dbReference type="NCBI Taxonomy" id="315576"/>
    <lineage>
        <taxon>Eukaryota</taxon>
        <taxon>Metazoa</taxon>
        <taxon>Ecdysozoa</taxon>
        <taxon>Arthropoda</taxon>
        <taxon>Hexapoda</taxon>
        <taxon>Insecta</taxon>
        <taxon>Pterygota</taxon>
        <taxon>Neoptera</taxon>
        <taxon>Endopterygota</taxon>
        <taxon>Diptera</taxon>
        <taxon>Nematocera</taxon>
        <taxon>Chironomoidea</taxon>
        <taxon>Chironomidae</taxon>
        <taxon>Chironominae</taxon>
        <taxon>Chironomus</taxon>
    </lineage>
</organism>
<evidence type="ECO:0000259" key="1">
    <source>
        <dbReference type="PROSITE" id="PS50181"/>
    </source>
</evidence>
<dbReference type="EMBL" id="OU895878">
    <property type="protein sequence ID" value="CAG9803259.1"/>
    <property type="molecule type" value="Genomic_DNA"/>
</dbReference>
<dbReference type="InterPro" id="IPR001810">
    <property type="entry name" value="F-box_dom"/>
</dbReference>
<sequence length="503" mass="58453">MCCNNYQMNHFNKLPDELINKIYSYLDIQSIKNFSLTFRRSAAVLASSSYLLNKYFKIKLDGDFWTNREKVLDVMYFKRYMNELDIADIHGNHNVLCALFKKYGCQIMKLKISNSKIDDFTFREILKYCPALKELQLAEVSVIKKLPAINPVCMTDLKVLSVIYCDWEIFKFFTRSQVKSLIIKSYLDEGNRKDLVRYLSFQRKLKEMTLHGTALRTLFQNNDVLGNCLYNLHSLRIDNGIGKNSDIVNLNIITFVNLMDDSLNNVEICGPHNEEMTIFSLLHLENVRSLVIDVRGLPKSREFYQQLENDPKNPNLDSLKLVGFFFQQEYAIKSILLKYPMIRDLEIYDWGNGPISNLLVFISQNLPYLRNLKITEITNNENIKLNALQNLTVQYIRNARKLTNFIVRNNSVETLNIGLVYIGQVTEFANDLKDLNSVKHLSIGGNKTALRKLLTLIHQEKPEKLETLELSLVCEEKNASQKSIKMKLPFDPFDLNMKFKVLI</sequence>
<accession>A0A9N9RTX6</accession>
<reference evidence="2" key="2">
    <citation type="submission" date="2022-10" db="EMBL/GenBank/DDBJ databases">
        <authorList>
            <consortium name="ENA_rothamsted_submissions"/>
            <consortium name="culmorum"/>
            <person name="King R."/>
        </authorList>
    </citation>
    <scope>NUCLEOTIDE SEQUENCE</scope>
</reference>
<dbReference type="SUPFAM" id="SSF52047">
    <property type="entry name" value="RNI-like"/>
    <property type="match status" value="1"/>
</dbReference>
<keyword evidence="3" id="KW-1185">Reference proteome</keyword>
<protein>
    <recommendedName>
        <fullName evidence="1">F-box domain-containing protein</fullName>
    </recommendedName>
</protein>
<gene>
    <name evidence="2" type="ORF">CHIRRI_LOCUS6160</name>
</gene>
<name>A0A9N9RTX6_9DIPT</name>
<dbReference type="Gene3D" id="3.80.10.10">
    <property type="entry name" value="Ribonuclease Inhibitor"/>
    <property type="match status" value="2"/>
</dbReference>
<dbReference type="PROSITE" id="PS50181">
    <property type="entry name" value="FBOX"/>
    <property type="match status" value="1"/>
</dbReference>
<reference evidence="2" key="1">
    <citation type="submission" date="2022-01" db="EMBL/GenBank/DDBJ databases">
        <authorList>
            <person name="King R."/>
        </authorList>
    </citation>
    <scope>NUCLEOTIDE SEQUENCE</scope>
</reference>
<dbReference type="CDD" id="cd09917">
    <property type="entry name" value="F-box_SF"/>
    <property type="match status" value="1"/>
</dbReference>
<evidence type="ECO:0000313" key="2">
    <source>
        <dbReference type="EMBL" id="CAG9803259.1"/>
    </source>
</evidence>
<dbReference type="Pfam" id="PF00646">
    <property type="entry name" value="F-box"/>
    <property type="match status" value="1"/>
</dbReference>
<dbReference type="AlphaFoldDB" id="A0A9N9RTX6"/>
<feature type="domain" description="F-box" evidence="1">
    <location>
        <begin position="8"/>
        <end position="55"/>
    </location>
</feature>
<proteinExistence type="predicted"/>
<evidence type="ECO:0000313" key="3">
    <source>
        <dbReference type="Proteomes" id="UP001153620"/>
    </source>
</evidence>
<dbReference type="SUPFAM" id="SSF81383">
    <property type="entry name" value="F-box domain"/>
    <property type="match status" value="1"/>
</dbReference>
<dbReference type="InterPro" id="IPR032675">
    <property type="entry name" value="LRR_dom_sf"/>
</dbReference>